<proteinExistence type="predicted"/>
<dbReference type="Pfam" id="PF00271">
    <property type="entry name" value="Helicase_C"/>
    <property type="match status" value="1"/>
</dbReference>
<dbReference type="PROSITE" id="PS51194">
    <property type="entry name" value="HELICASE_CTER"/>
    <property type="match status" value="1"/>
</dbReference>
<dbReference type="InterPro" id="IPR027417">
    <property type="entry name" value="P-loop_NTPase"/>
</dbReference>
<dbReference type="SUPFAM" id="SSF52540">
    <property type="entry name" value="P-loop containing nucleoside triphosphate hydrolases"/>
    <property type="match status" value="1"/>
</dbReference>
<protein>
    <recommendedName>
        <fullName evidence="1">Helicase C-terminal domain-containing protein</fullName>
    </recommendedName>
</protein>
<name>A0A6B2LI02_9EUKA</name>
<dbReference type="EMBL" id="GIBP01007471">
    <property type="protein sequence ID" value="NDV36440.1"/>
    <property type="molecule type" value="Transcribed_RNA"/>
</dbReference>
<dbReference type="PANTHER" id="PTHR47958">
    <property type="entry name" value="ATP-DEPENDENT RNA HELICASE DBP3"/>
    <property type="match status" value="1"/>
</dbReference>
<dbReference type="AlphaFoldDB" id="A0A6B2LI02"/>
<evidence type="ECO:0000313" key="2">
    <source>
        <dbReference type="EMBL" id="NDV36440.1"/>
    </source>
</evidence>
<accession>A0A6B2LI02</accession>
<dbReference type="InterPro" id="IPR001650">
    <property type="entry name" value="Helicase_C-like"/>
</dbReference>
<evidence type="ECO:0000259" key="1">
    <source>
        <dbReference type="PROSITE" id="PS51194"/>
    </source>
</evidence>
<dbReference type="SMART" id="SM00490">
    <property type="entry name" value="HELICc"/>
    <property type="match status" value="1"/>
</dbReference>
<dbReference type="Gene3D" id="3.40.50.300">
    <property type="entry name" value="P-loop containing nucleotide triphosphate hydrolases"/>
    <property type="match status" value="1"/>
</dbReference>
<sequence length="189" mass="21728">MFIDKLQQFKLDCETENAKENILVDVLSNITLGQTIIFTQTREKAKRLKEILKDFEVGMLIGDRNVPFAERDRTMEEFKQQKTRILVTTNVLARGVDALDVSLVVNFDPPVTRQGSADVETYLHRVGRSARFGRPGIALNFYDNQTENILNVFEKHYSRDMKPLPLGKWDLLDGFLQDVLQSLNPVQNK</sequence>
<dbReference type="CDD" id="cd18787">
    <property type="entry name" value="SF2_C_DEAD"/>
    <property type="match status" value="1"/>
</dbReference>
<reference evidence="2" key="1">
    <citation type="journal article" date="2020" name="J. Eukaryot. Microbiol.">
        <title>De novo Sequencing, Assembly and Annotation of the Transcriptome for the Free-Living Testate Amoeba Arcella intermedia.</title>
        <authorList>
            <person name="Ribeiro G.M."/>
            <person name="Porfirio-Sousa A.L."/>
            <person name="Maurer-Alcala X.X."/>
            <person name="Katz L.A."/>
            <person name="Lahr D.J.G."/>
        </authorList>
    </citation>
    <scope>NUCLEOTIDE SEQUENCE</scope>
</reference>
<feature type="domain" description="Helicase C-terminal" evidence="1">
    <location>
        <begin position="22"/>
        <end position="172"/>
    </location>
</feature>
<organism evidence="2">
    <name type="scientific">Arcella intermedia</name>
    <dbReference type="NCBI Taxonomy" id="1963864"/>
    <lineage>
        <taxon>Eukaryota</taxon>
        <taxon>Amoebozoa</taxon>
        <taxon>Tubulinea</taxon>
        <taxon>Elardia</taxon>
        <taxon>Arcellinida</taxon>
        <taxon>Sphaerothecina</taxon>
        <taxon>Arcellidae</taxon>
        <taxon>Arcella</taxon>
    </lineage>
</organism>